<keyword evidence="3" id="KW-1185">Reference proteome</keyword>
<accession>A0A6A1VFC8</accession>
<gene>
    <name evidence="2" type="ORF">CJ030_MR6G010436</name>
</gene>
<evidence type="ECO:0000256" key="1">
    <source>
        <dbReference type="SAM" id="MobiDB-lite"/>
    </source>
</evidence>
<sequence>MDTRLTNADADFGKSGISITVATTTNLEIGEERTTIDWKGSIMVEKVPLVSKAPTRVEKVPSETEAPIIAEKLPTEAPSGNPQGGNPFVTPTWSWAHIVQ</sequence>
<dbReference type="EMBL" id="RXIC02000024">
    <property type="protein sequence ID" value="KAB1209800.1"/>
    <property type="molecule type" value="Genomic_DNA"/>
</dbReference>
<dbReference type="AlphaFoldDB" id="A0A6A1VFC8"/>
<dbReference type="Proteomes" id="UP000516437">
    <property type="component" value="Chromosome 6"/>
</dbReference>
<organism evidence="2 3">
    <name type="scientific">Morella rubra</name>
    <name type="common">Chinese bayberry</name>
    <dbReference type="NCBI Taxonomy" id="262757"/>
    <lineage>
        <taxon>Eukaryota</taxon>
        <taxon>Viridiplantae</taxon>
        <taxon>Streptophyta</taxon>
        <taxon>Embryophyta</taxon>
        <taxon>Tracheophyta</taxon>
        <taxon>Spermatophyta</taxon>
        <taxon>Magnoliopsida</taxon>
        <taxon>eudicotyledons</taxon>
        <taxon>Gunneridae</taxon>
        <taxon>Pentapetalae</taxon>
        <taxon>rosids</taxon>
        <taxon>fabids</taxon>
        <taxon>Fagales</taxon>
        <taxon>Myricaceae</taxon>
        <taxon>Morella</taxon>
    </lineage>
</organism>
<comment type="caution">
    <text evidence="2">The sequence shown here is derived from an EMBL/GenBank/DDBJ whole genome shotgun (WGS) entry which is preliminary data.</text>
</comment>
<proteinExistence type="predicted"/>
<name>A0A6A1VFC8_9ROSI</name>
<evidence type="ECO:0000313" key="3">
    <source>
        <dbReference type="Proteomes" id="UP000516437"/>
    </source>
</evidence>
<evidence type="ECO:0000313" key="2">
    <source>
        <dbReference type="EMBL" id="KAB1209800.1"/>
    </source>
</evidence>
<reference evidence="2 3" key="1">
    <citation type="journal article" date="2019" name="Plant Biotechnol. J.">
        <title>The red bayberry genome and genetic basis of sex determination.</title>
        <authorList>
            <person name="Jia H.M."/>
            <person name="Jia H.J."/>
            <person name="Cai Q.L."/>
            <person name="Wang Y."/>
            <person name="Zhao H.B."/>
            <person name="Yang W.F."/>
            <person name="Wang G.Y."/>
            <person name="Li Y.H."/>
            <person name="Zhan D.L."/>
            <person name="Shen Y.T."/>
            <person name="Niu Q.F."/>
            <person name="Chang L."/>
            <person name="Qiu J."/>
            <person name="Zhao L."/>
            <person name="Xie H.B."/>
            <person name="Fu W.Y."/>
            <person name="Jin J."/>
            <person name="Li X.W."/>
            <person name="Jiao Y."/>
            <person name="Zhou C.C."/>
            <person name="Tu T."/>
            <person name="Chai C.Y."/>
            <person name="Gao J.L."/>
            <person name="Fan L.J."/>
            <person name="van de Weg E."/>
            <person name="Wang J.Y."/>
            <person name="Gao Z.S."/>
        </authorList>
    </citation>
    <scope>NUCLEOTIDE SEQUENCE [LARGE SCALE GENOMIC DNA]</scope>
    <source>
        <tissue evidence="2">Leaves</tissue>
    </source>
</reference>
<protein>
    <submittedName>
        <fullName evidence="2">Uncharacterized protein</fullName>
    </submittedName>
</protein>
<feature type="region of interest" description="Disordered" evidence="1">
    <location>
        <begin position="58"/>
        <end position="100"/>
    </location>
</feature>